<organism evidence="1 2">
    <name type="scientific">Mycoplasma struthionis</name>
    <dbReference type="NCBI Taxonomy" id="538220"/>
    <lineage>
        <taxon>Bacteria</taxon>
        <taxon>Bacillati</taxon>
        <taxon>Mycoplasmatota</taxon>
        <taxon>Mollicutes</taxon>
        <taxon>Mycoplasmataceae</taxon>
        <taxon>Mycoplasma</taxon>
    </lineage>
</organism>
<name>A0A3G8LGK0_9MOLU</name>
<dbReference type="EMBL" id="CP034044">
    <property type="protein sequence ID" value="AZG68425.1"/>
    <property type="molecule type" value="Genomic_DNA"/>
</dbReference>
<keyword evidence="2" id="KW-1185">Reference proteome</keyword>
<evidence type="ECO:0000313" key="2">
    <source>
        <dbReference type="Proteomes" id="UP000275883"/>
    </source>
</evidence>
<sequence length="254" mass="30482">MSLPLKLKKIIIRDILANDLLFEILFDSIYERDWGFFRISHLYENFLAKSKRVRVGDIYFLAFENQELLDNIERLKKLGDLKSIKPLFDDFKEVYFLMKTILKSKSNKYLPIQKKLKELDLKDYIYNEKTFNKLLELSFVYLKNKAKKFKRDVDNDYMRYFRELIVDFEALINSEAKTIKIIDSKIVFEEFMQVAMTKRMLLTDDYIFLAWFLHNKLGDACNKEIAELAKAYVDQFSFLDNQEDEKIDEITIIN</sequence>
<dbReference type="AlphaFoldDB" id="A0A3G8LGK0"/>
<evidence type="ECO:0000313" key="1">
    <source>
        <dbReference type="EMBL" id="AZG68425.1"/>
    </source>
</evidence>
<proteinExistence type="predicted"/>
<protein>
    <submittedName>
        <fullName evidence="1">Uncharacterized protein</fullName>
    </submittedName>
</protein>
<dbReference type="RefSeq" id="WP_124724120.1">
    <property type="nucleotide sequence ID" value="NZ_CP034044.1"/>
</dbReference>
<reference evidence="1 2" key="1">
    <citation type="submission" date="2018-11" db="EMBL/GenBank/DDBJ databases">
        <title>Genome sequence of Mycoplasma struthionis sp. nov.</title>
        <authorList>
            <person name="Spergser J."/>
        </authorList>
    </citation>
    <scope>NUCLEOTIDE SEQUENCE [LARGE SCALE GENOMIC DNA]</scope>
    <source>
        <strain evidence="1 2">237IA</strain>
    </source>
</reference>
<dbReference type="Proteomes" id="UP000275883">
    <property type="component" value="Chromosome"/>
</dbReference>
<gene>
    <name evidence="1" type="ORF">EGN60_00315</name>
</gene>
<accession>A0A3G8LGK0</accession>
<dbReference type="KEGG" id="mstr:EGN60_00315"/>